<evidence type="ECO:0000313" key="3">
    <source>
        <dbReference type="Proteomes" id="UP000220527"/>
    </source>
</evidence>
<dbReference type="AlphaFoldDB" id="A0A2A6RMS7"/>
<keyword evidence="3" id="KW-1185">Reference proteome</keyword>
<dbReference type="InterPro" id="IPR035940">
    <property type="entry name" value="CAP_sf"/>
</dbReference>
<dbReference type="InterPro" id="IPR014044">
    <property type="entry name" value="CAP_dom"/>
</dbReference>
<evidence type="ECO:0000259" key="1">
    <source>
        <dbReference type="Pfam" id="PF00188"/>
    </source>
</evidence>
<dbReference type="EMBL" id="NQWI01000013">
    <property type="protein sequence ID" value="PDW04225.1"/>
    <property type="molecule type" value="Genomic_DNA"/>
</dbReference>
<protein>
    <recommendedName>
        <fullName evidence="1">SCP domain-containing protein</fullName>
    </recommendedName>
</protein>
<comment type="caution">
    <text evidence="2">The sequence shown here is derived from an EMBL/GenBank/DDBJ whole genome shotgun (WGS) entry which is preliminary data.</text>
</comment>
<dbReference type="OrthoDB" id="149669at2"/>
<dbReference type="RefSeq" id="WP_097642908.1">
    <property type="nucleotide sequence ID" value="NZ_NQWI01000013.1"/>
</dbReference>
<dbReference type="Gene3D" id="3.40.33.10">
    <property type="entry name" value="CAP"/>
    <property type="match status" value="1"/>
</dbReference>
<organism evidence="2 3">
    <name type="scientific">Candidatus Viridilinea mediisalina</name>
    <dbReference type="NCBI Taxonomy" id="2024553"/>
    <lineage>
        <taxon>Bacteria</taxon>
        <taxon>Bacillati</taxon>
        <taxon>Chloroflexota</taxon>
        <taxon>Chloroflexia</taxon>
        <taxon>Chloroflexales</taxon>
        <taxon>Chloroflexineae</taxon>
        <taxon>Oscillochloridaceae</taxon>
        <taxon>Candidatus Viridilinea</taxon>
    </lineage>
</organism>
<gene>
    <name evidence="2" type="ORF">CJ255_04550</name>
</gene>
<name>A0A2A6RMS7_9CHLR</name>
<dbReference type="Pfam" id="PF00188">
    <property type="entry name" value="CAP"/>
    <property type="match status" value="1"/>
</dbReference>
<accession>A0A2A6RMS7</accession>
<dbReference type="Proteomes" id="UP000220527">
    <property type="component" value="Unassembled WGS sequence"/>
</dbReference>
<dbReference type="PANTHER" id="PTHR31157">
    <property type="entry name" value="SCP DOMAIN-CONTAINING PROTEIN"/>
    <property type="match status" value="1"/>
</dbReference>
<evidence type="ECO:0000313" key="2">
    <source>
        <dbReference type="EMBL" id="PDW04225.1"/>
    </source>
</evidence>
<dbReference type="PANTHER" id="PTHR31157:SF1">
    <property type="entry name" value="SCP DOMAIN-CONTAINING PROTEIN"/>
    <property type="match status" value="1"/>
</dbReference>
<dbReference type="CDD" id="cd05379">
    <property type="entry name" value="CAP_bacterial"/>
    <property type="match status" value="1"/>
</dbReference>
<sequence length="290" mass="32360">MDRISVRKLPFRTILMSLLLLLALVMVWLSPPQAAANQRFMVFLPLISSPPEAEPERLPTNWIERVNAYRALAGVPPVSEDATLNENCQQHARYVAENRHLTHSQDTSRPWASPEGQHCAQRGNVWIGYSGIWEPYQTIDSWMHSVGHRLWLLYPTTSAVGYGFYSNNGSSGAAMDILSRANMDADSAYNGWPVRYPEAEQRNVPPIAMPISLQWPYFDAAPILTSSQLRTASGTAISHEATTNLPSRHKGIVLTPDTNLPPNTTIEVQVQGSYLGQAFDLRWSFATGEE</sequence>
<proteinExistence type="predicted"/>
<reference evidence="3" key="1">
    <citation type="submission" date="2017-08" db="EMBL/GenBank/DDBJ databases">
        <authorList>
            <person name="Grouzdev D.S."/>
            <person name="Gaisin V.A."/>
            <person name="Rysina M.S."/>
            <person name="Gorlenko V.M."/>
        </authorList>
    </citation>
    <scope>NUCLEOTIDE SEQUENCE [LARGE SCALE GENOMIC DNA]</scope>
    <source>
        <strain evidence="3">Kir15-3F</strain>
    </source>
</reference>
<feature type="domain" description="SCP" evidence="1">
    <location>
        <begin position="64"/>
        <end position="171"/>
    </location>
</feature>
<dbReference type="SUPFAM" id="SSF55797">
    <property type="entry name" value="PR-1-like"/>
    <property type="match status" value="1"/>
</dbReference>